<name>A0A0Q9YH13_9GAMM</name>
<feature type="region of interest" description="Disordered" evidence="1">
    <location>
        <begin position="333"/>
        <end position="360"/>
    </location>
</feature>
<dbReference type="EMBL" id="LKHV02000001">
    <property type="protein sequence ID" value="MCS5708557.1"/>
    <property type="molecule type" value="Genomic_DNA"/>
</dbReference>
<gene>
    <name evidence="2" type="ORF">CC99x_00083</name>
    <name evidence="3" type="ORF">CC99x_006500</name>
</gene>
<dbReference type="RefSeq" id="WP_057622513.1">
    <property type="nucleotide sequence ID" value="NZ_LKHV02000001.1"/>
</dbReference>
<evidence type="ECO:0000256" key="1">
    <source>
        <dbReference type="SAM" id="MobiDB-lite"/>
    </source>
</evidence>
<dbReference type="SUPFAM" id="SSF48403">
    <property type="entry name" value="Ankyrin repeat"/>
    <property type="match status" value="1"/>
</dbReference>
<reference evidence="2" key="1">
    <citation type="submission" date="2015-09" db="EMBL/GenBank/DDBJ databases">
        <title>Draft Genome Sequences of Two Novel Amoeba-resistant Intranuclear Bacteria, Candidatus Berkiella cookevillensis and Candidatus Berkiella aquae.</title>
        <authorList>
            <person name="Mehari Y.T."/>
            <person name="Arivett B.A."/>
            <person name="Farone A.L."/>
            <person name="Gunderson J.H."/>
            <person name="Farone M.B."/>
        </authorList>
    </citation>
    <scope>NUCLEOTIDE SEQUENCE [LARGE SCALE GENOMIC DNA]</scope>
    <source>
        <strain evidence="2">CC99</strain>
    </source>
</reference>
<accession>A0A0Q9YH13</accession>
<dbReference type="EMBL" id="LKHV01000001">
    <property type="protein sequence ID" value="KRG19862.1"/>
    <property type="molecule type" value="Genomic_DNA"/>
</dbReference>
<evidence type="ECO:0000313" key="3">
    <source>
        <dbReference type="EMBL" id="MCS5708557.1"/>
    </source>
</evidence>
<dbReference type="AlphaFoldDB" id="A0A0Q9YH13"/>
<reference evidence="3" key="3">
    <citation type="submission" date="2021-06" db="EMBL/GenBank/DDBJ databases">
        <title>Genomic Description and Analysis of Intracellular Bacteria, Candidatus Berkiella cookevillensis and Candidatus Berkiella aquae.</title>
        <authorList>
            <person name="Kidane D.T."/>
            <person name="Mehari Y.T."/>
            <person name="Rice F.C."/>
            <person name="Arivett B.A."/>
            <person name="Farone A.L."/>
            <person name="Berk S.G."/>
            <person name="Farone M.B."/>
        </authorList>
    </citation>
    <scope>NUCLEOTIDE SEQUENCE</scope>
    <source>
        <strain evidence="3">CC99</strain>
    </source>
</reference>
<keyword evidence="4" id="KW-1185">Reference proteome</keyword>
<dbReference type="Proteomes" id="UP000051494">
    <property type="component" value="Unassembled WGS sequence"/>
</dbReference>
<protein>
    <submittedName>
        <fullName evidence="2">Uncharacterized protein</fullName>
    </submittedName>
</protein>
<organism evidence="2">
    <name type="scientific">Candidatus Berkiella cookevillensis</name>
    <dbReference type="NCBI Taxonomy" id="437022"/>
    <lineage>
        <taxon>Bacteria</taxon>
        <taxon>Pseudomonadati</taxon>
        <taxon>Pseudomonadota</taxon>
        <taxon>Gammaproteobacteria</taxon>
        <taxon>Candidatus Berkiellales</taxon>
        <taxon>Candidatus Berkiellaceae</taxon>
        <taxon>Candidatus Berkiella</taxon>
    </lineage>
</organism>
<proteinExistence type="predicted"/>
<evidence type="ECO:0000313" key="2">
    <source>
        <dbReference type="EMBL" id="KRG19862.1"/>
    </source>
</evidence>
<dbReference type="Gene3D" id="1.25.40.20">
    <property type="entry name" value="Ankyrin repeat-containing domain"/>
    <property type="match status" value="1"/>
</dbReference>
<comment type="caution">
    <text evidence="2">The sequence shown here is derived from an EMBL/GenBank/DDBJ whole genome shotgun (WGS) entry which is preliminary data.</text>
</comment>
<reference evidence="3" key="2">
    <citation type="journal article" date="2016" name="Genome Announc.">
        <title>Draft Genome Sequences of Two Novel Amoeba-Resistant Intranuclear Bacteria, 'Candidatus Berkiella cookevillensis' and 'Candidatus Berkiella aquae'.</title>
        <authorList>
            <person name="Mehari Y.T."/>
            <person name="Arivett B.A."/>
            <person name="Farone A.L."/>
            <person name="Gunderson J.H."/>
            <person name="Farone M.B."/>
        </authorList>
    </citation>
    <scope>NUCLEOTIDE SEQUENCE</scope>
    <source>
        <strain evidence="3">CC99</strain>
    </source>
</reference>
<dbReference type="InterPro" id="IPR036770">
    <property type="entry name" value="Ankyrin_rpt-contain_sf"/>
</dbReference>
<evidence type="ECO:0000313" key="4">
    <source>
        <dbReference type="Proteomes" id="UP000051494"/>
    </source>
</evidence>
<sequence length="360" mass="40473">MLRFQDPRKPLADTLFALIHKRKWVDVFKMLDQHPELANIREAAFPSAPSNSIVDYALFQGNIEIIARLRHYPGACQHPSPHTMEHLIQNKKWPLILHLIEHGWLTSNYIMPYRSSYRSILDWAKQDSDLVNTKTLIERYKAKTYQVLCAEAALFRAAEYDDWQSVFAFLDKSCVSVNARNAYHPNGWTLLNYAYFHGQPYAFLSLINEHQADLLLAIEACAGIQALISFQWNALQGTTASMESTADSEAADDFDAQKKHSAAQKKVASSTVPIAKSDSSMEAHSLVEKLEALQLESEQPVSSSIPAEAKDKSLVFSKSAQSSSEEWGLKALHIDFPPPEGGDPIVENNNHSRKNSNLSF</sequence>